<name>X1TLN8_9ZZZZ</name>
<feature type="non-terminal residue" evidence="1">
    <location>
        <position position="1"/>
    </location>
</feature>
<evidence type="ECO:0000313" key="1">
    <source>
        <dbReference type="EMBL" id="GAJ06189.1"/>
    </source>
</evidence>
<sequence length="63" mass="6997">RFSDSPVTSQLSNVATQRAVLNHRDTTHRVSTIEIASLAFGKLAIKKMDSHLHGNDIKNRRVG</sequence>
<dbReference type="EMBL" id="BARW01030462">
    <property type="protein sequence ID" value="GAJ06189.1"/>
    <property type="molecule type" value="Genomic_DNA"/>
</dbReference>
<protein>
    <submittedName>
        <fullName evidence="1">Uncharacterized protein</fullName>
    </submittedName>
</protein>
<accession>X1TLN8</accession>
<comment type="caution">
    <text evidence="1">The sequence shown here is derived from an EMBL/GenBank/DDBJ whole genome shotgun (WGS) entry which is preliminary data.</text>
</comment>
<dbReference type="AlphaFoldDB" id="X1TLN8"/>
<organism evidence="1">
    <name type="scientific">marine sediment metagenome</name>
    <dbReference type="NCBI Taxonomy" id="412755"/>
    <lineage>
        <taxon>unclassified sequences</taxon>
        <taxon>metagenomes</taxon>
        <taxon>ecological metagenomes</taxon>
    </lineage>
</organism>
<reference evidence="1" key="1">
    <citation type="journal article" date="2014" name="Front. Microbiol.">
        <title>High frequency of phylogenetically diverse reductive dehalogenase-homologous genes in deep subseafloor sedimentary metagenomes.</title>
        <authorList>
            <person name="Kawai M."/>
            <person name="Futagami T."/>
            <person name="Toyoda A."/>
            <person name="Takaki Y."/>
            <person name="Nishi S."/>
            <person name="Hori S."/>
            <person name="Arai W."/>
            <person name="Tsubouchi T."/>
            <person name="Morono Y."/>
            <person name="Uchiyama I."/>
            <person name="Ito T."/>
            <person name="Fujiyama A."/>
            <person name="Inagaki F."/>
            <person name="Takami H."/>
        </authorList>
    </citation>
    <scope>NUCLEOTIDE SEQUENCE</scope>
    <source>
        <strain evidence="1">Expedition CK06-06</strain>
    </source>
</reference>
<proteinExistence type="predicted"/>
<gene>
    <name evidence="1" type="ORF">S12H4_48695</name>
</gene>